<accession>A0AAD9LG40</accession>
<dbReference type="EMBL" id="JASMQC010000024">
    <property type="protein sequence ID" value="KAK1935061.1"/>
    <property type="molecule type" value="Genomic_DNA"/>
</dbReference>
<keyword evidence="3" id="KW-1133">Transmembrane helix</keyword>
<keyword evidence="3" id="KW-0472">Membrane</keyword>
<name>A0AAD9LG40_9STRA</name>
<dbReference type="Proteomes" id="UP001259832">
    <property type="component" value="Unassembled WGS sequence"/>
</dbReference>
<keyword evidence="3" id="KW-0812">Transmembrane</keyword>
<feature type="transmembrane region" description="Helical" evidence="3">
    <location>
        <begin position="649"/>
        <end position="669"/>
    </location>
</feature>
<comment type="similarity">
    <text evidence="1">Belongs to the peptidase C69 family. Secernin subfamily.</text>
</comment>
<evidence type="ECO:0000313" key="4">
    <source>
        <dbReference type="EMBL" id="KAK1935061.1"/>
    </source>
</evidence>
<proteinExistence type="inferred from homology"/>
<evidence type="ECO:0000256" key="3">
    <source>
        <dbReference type="SAM" id="Phobius"/>
    </source>
</evidence>
<dbReference type="Pfam" id="PF03577">
    <property type="entry name" value="Peptidase_C69"/>
    <property type="match status" value="1"/>
</dbReference>
<reference evidence="4" key="1">
    <citation type="submission" date="2023-08" db="EMBL/GenBank/DDBJ databases">
        <title>Reference Genome Resource for the Citrus Pathogen Phytophthora citrophthora.</title>
        <authorList>
            <person name="Moller H."/>
            <person name="Coetzee B."/>
            <person name="Rose L.J."/>
            <person name="Van Niekerk J.M."/>
        </authorList>
    </citation>
    <scope>NUCLEOTIDE SEQUENCE</scope>
    <source>
        <strain evidence="4">STE-U-9442</strain>
    </source>
</reference>
<evidence type="ECO:0000256" key="2">
    <source>
        <dbReference type="SAM" id="MobiDB-lite"/>
    </source>
</evidence>
<dbReference type="GO" id="GO:0006508">
    <property type="term" value="P:proteolysis"/>
    <property type="evidence" value="ECO:0007669"/>
    <property type="project" value="InterPro"/>
</dbReference>
<sequence length="687" mass="75874">MLTSTCTRAHLASLCRREKPQKISTMVAVLRTAPILALAALATLVEAKDRCTAIIVGAKASTTGTPMTTHTNDCSSCDFRIAKVPAQTHEDGAQHDVVLAAFDYPRYVGSARGKEYLPENLDTRFYNWTASPAIGSIPEVPQTFAYIEGAYGIINEHQVAIGESTCPARFWTKPVSQGGEALFDVAELSRIALQRAQTAREAVQLMGDLAVQYGYYGAEWEGDGVYDEAGEALTVTDTREAWIFHILPDDTGKSAVWAAQRVPDDQMSGVANQFVIRELDLNRPSDFLASPNIHDVAIRNNLWKPDEGKPFDFTSAYAQPRKETHQFYSTRRIWRLFTLANPALKLSPDTDVLATDYPFAVKPASPLSPRDIMRFQRDHYEGTPFDMTKGPKSGPYGDPDRYDPAPNGDLTQDDIGRGHFERAISIFRASYSFVSVLDPYNPDNAFVWFGQYAPHATTYTPVFVQSADVPKQLSRGSLYAFDRESAFWIHALVGNWAARFYSYARPFVARVQDEVESHAEGMLRSVLVEAAQHKREGGVPALVDFLTEQSEKFAQRAQSASSDLFDYLVTAFHDGYQVSNFYAQALTVRSIFYPKWWLQQVGFFDGAEESGDAEPVSAASASTVDASSSSGVVATAKAKIVEVAHKGSVSYFTTTVLVILSGLAGLFLGRKFHGPLTNKKQGYRPLQ</sequence>
<gene>
    <name evidence="4" type="ORF">P3T76_010827</name>
</gene>
<comment type="caution">
    <text evidence="4">The sequence shown here is derived from an EMBL/GenBank/DDBJ whole genome shotgun (WGS) entry which is preliminary data.</text>
</comment>
<evidence type="ECO:0000313" key="5">
    <source>
        <dbReference type="Proteomes" id="UP001259832"/>
    </source>
</evidence>
<organism evidence="4 5">
    <name type="scientific">Phytophthora citrophthora</name>
    <dbReference type="NCBI Taxonomy" id="4793"/>
    <lineage>
        <taxon>Eukaryota</taxon>
        <taxon>Sar</taxon>
        <taxon>Stramenopiles</taxon>
        <taxon>Oomycota</taxon>
        <taxon>Peronosporomycetes</taxon>
        <taxon>Peronosporales</taxon>
        <taxon>Peronosporaceae</taxon>
        <taxon>Phytophthora</taxon>
    </lineage>
</organism>
<evidence type="ECO:0000256" key="1">
    <source>
        <dbReference type="ARBA" id="ARBA00005705"/>
    </source>
</evidence>
<dbReference type="InterPro" id="IPR005322">
    <property type="entry name" value="Peptidase_C69"/>
</dbReference>
<dbReference type="AlphaFoldDB" id="A0AAD9LG40"/>
<feature type="region of interest" description="Disordered" evidence="2">
    <location>
        <begin position="382"/>
        <end position="414"/>
    </location>
</feature>
<dbReference type="PANTHER" id="PTHR12994">
    <property type="entry name" value="SECERNIN"/>
    <property type="match status" value="1"/>
</dbReference>
<dbReference type="GO" id="GO:0070004">
    <property type="term" value="F:cysteine-type exopeptidase activity"/>
    <property type="evidence" value="ECO:0007669"/>
    <property type="project" value="InterPro"/>
</dbReference>
<keyword evidence="5" id="KW-1185">Reference proteome</keyword>
<dbReference type="GO" id="GO:0016805">
    <property type="term" value="F:dipeptidase activity"/>
    <property type="evidence" value="ECO:0007669"/>
    <property type="project" value="InterPro"/>
</dbReference>
<protein>
    <submittedName>
        <fullName evidence="4">Dipeptidase</fullName>
    </submittedName>
</protein>
<dbReference type="PANTHER" id="PTHR12994:SF17">
    <property type="entry name" value="LD30995P"/>
    <property type="match status" value="1"/>
</dbReference>